<gene>
    <name evidence="1" type="ORF">B0F90DRAFT_1756934</name>
</gene>
<comment type="caution">
    <text evidence="1">The sequence shown here is derived from an EMBL/GenBank/DDBJ whole genome shotgun (WGS) entry which is preliminary data.</text>
</comment>
<dbReference type="AlphaFoldDB" id="A0AAD4LYD2"/>
<organism evidence="1 2">
    <name type="scientific">Multifurca ochricompacta</name>
    <dbReference type="NCBI Taxonomy" id="376703"/>
    <lineage>
        <taxon>Eukaryota</taxon>
        <taxon>Fungi</taxon>
        <taxon>Dikarya</taxon>
        <taxon>Basidiomycota</taxon>
        <taxon>Agaricomycotina</taxon>
        <taxon>Agaricomycetes</taxon>
        <taxon>Russulales</taxon>
        <taxon>Russulaceae</taxon>
        <taxon>Multifurca</taxon>
    </lineage>
</organism>
<sequence length="178" mass="19879">MGGLQQGFHFATSWRIMGACHTHTSIVLLENELELVIQHIVTPRLPPVYGMRRDDGCIGNSSVLVHAITPRNTRRAKGSSDFLIVAQFLAGWLADSPQPLLGVGVACRDRDTQICRPVLWSNGEYFWGEFIYFGVFLPSAEFILCPPPLPPPQPTRGEVQLKYLNSYTIYCDISVMAE</sequence>
<accession>A0AAD4LYD2</accession>
<proteinExistence type="predicted"/>
<evidence type="ECO:0000313" key="1">
    <source>
        <dbReference type="EMBL" id="KAI0294498.1"/>
    </source>
</evidence>
<name>A0AAD4LYD2_9AGAM</name>
<evidence type="ECO:0000313" key="2">
    <source>
        <dbReference type="Proteomes" id="UP001203297"/>
    </source>
</evidence>
<reference evidence="1" key="1">
    <citation type="journal article" date="2022" name="New Phytol.">
        <title>Evolutionary transition to the ectomycorrhizal habit in the genomes of a hyperdiverse lineage of mushroom-forming fungi.</title>
        <authorList>
            <person name="Looney B."/>
            <person name="Miyauchi S."/>
            <person name="Morin E."/>
            <person name="Drula E."/>
            <person name="Courty P.E."/>
            <person name="Kohler A."/>
            <person name="Kuo A."/>
            <person name="LaButti K."/>
            <person name="Pangilinan J."/>
            <person name="Lipzen A."/>
            <person name="Riley R."/>
            <person name="Andreopoulos W."/>
            <person name="He G."/>
            <person name="Johnson J."/>
            <person name="Nolan M."/>
            <person name="Tritt A."/>
            <person name="Barry K.W."/>
            <person name="Grigoriev I.V."/>
            <person name="Nagy L.G."/>
            <person name="Hibbett D."/>
            <person name="Henrissat B."/>
            <person name="Matheny P.B."/>
            <person name="Labbe J."/>
            <person name="Martin F.M."/>
        </authorList>
    </citation>
    <scope>NUCLEOTIDE SEQUENCE</scope>
    <source>
        <strain evidence="1">BPL690</strain>
    </source>
</reference>
<dbReference type="Proteomes" id="UP001203297">
    <property type="component" value="Unassembled WGS sequence"/>
</dbReference>
<keyword evidence="2" id="KW-1185">Reference proteome</keyword>
<dbReference type="EMBL" id="WTXG01000073">
    <property type="protein sequence ID" value="KAI0294498.1"/>
    <property type="molecule type" value="Genomic_DNA"/>
</dbReference>
<protein>
    <submittedName>
        <fullName evidence="1">Uncharacterized protein</fullName>
    </submittedName>
</protein>